<comment type="caution">
    <text evidence="2">The sequence shown here is derived from an EMBL/GenBank/DDBJ whole genome shotgun (WGS) entry which is preliminary data.</text>
</comment>
<dbReference type="Proteomes" id="UP000620104">
    <property type="component" value="Unassembled WGS sequence"/>
</dbReference>
<dbReference type="AlphaFoldDB" id="A0A8H3YDV2"/>
<feature type="domain" description="Transcription activator GCR1-like" evidence="1">
    <location>
        <begin position="6"/>
        <end position="48"/>
    </location>
</feature>
<keyword evidence="3" id="KW-1185">Reference proteome</keyword>
<evidence type="ECO:0000313" key="3">
    <source>
        <dbReference type="Proteomes" id="UP000620104"/>
    </source>
</evidence>
<dbReference type="EMBL" id="BLZA01000016">
    <property type="protein sequence ID" value="GHJ85855.1"/>
    <property type="molecule type" value="Genomic_DNA"/>
</dbReference>
<dbReference type="OrthoDB" id="428577at2759"/>
<proteinExistence type="predicted"/>
<dbReference type="Pfam" id="PF12550">
    <property type="entry name" value="GCR1_C"/>
    <property type="match status" value="1"/>
</dbReference>
<evidence type="ECO:0000313" key="2">
    <source>
        <dbReference type="EMBL" id="GHJ85855.1"/>
    </source>
</evidence>
<protein>
    <recommendedName>
        <fullName evidence="1">Transcription activator GCR1-like domain-containing protein</fullName>
    </recommendedName>
</protein>
<dbReference type="InterPro" id="IPR022210">
    <property type="entry name" value="TF_GCR1-like"/>
</dbReference>
<reference evidence="2" key="1">
    <citation type="submission" date="2020-07" db="EMBL/GenBank/DDBJ databases">
        <title>Draft Genome Sequence of a Deep-Sea Yeast, Naganishia (Cryptococcus) liquefaciens strain N6.</title>
        <authorList>
            <person name="Han Y.W."/>
            <person name="Kajitani R."/>
            <person name="Morimoto H."/>
            <person name="Parhat M."/>
            <person name="Tsubouchi H."/>
            <person name="Bakenova O."/>
            <person name="Ogata M."/>
            <person name="Argunhan B."/>
            <person name="Aoki R."/>
            <person name="Kajiwara S."/>
            <person name="Itoh T."/>
            <person name="Iwasaki H."/>
        </authorList>
    </citation>
    <scope>NUCLEOTIDE SEQUENCE</scope>
    <source>
        <strain evidence="2">N6</strain>
    </source>
</reference>
<sequence>MVEAGLRKSDSQRKLFGRRKIIIDEIETLAKVHAVLELEIVGRLDSHRAANRMSITKVQNEIKKKKGTGGSIV</sequence>
<evidence type="ECO:0000259" key="1">
    <source>
        <dbReference type="Pfam" id="PF12550"/>
    </source>
</evidence>
<accession>A0A8H3YDV2</accession>
<name>A0A8H3YDV2_9TREE</name>
<gene>
    <name evidence="2" type="ORF">NliqN6_2257</name>
</gene>
<organism evidence="2 3">
    <name type="scientific">Naganishia liquefaciens</name>
    <dbReference type="NCBI Taxonomy" id="104408"/>
    <lineage>
        <taxon>Eukaryota</taxon>
        <taxon>Fungi</taxon>
        <taxon>Dikarya</taxon>
        <taxon>Basidiomycota</taxon>
        <taxon>Agaricomycotina</taxon>
        <taxon>Tremellomycetes</taxon>
        <taxon>Filobasidiales</taxon>
        <taxon>Filobasidiaceae</taxon>
        <taxon>Naganishia</taxon>
    </lineage>
</organism>